<evidence type="ECO:0000313" key="1">
    <source>
        <dbReference type="EMBL" id="KFG89555.1"/>
    </source>
</evidence>
<proteinExistence type="predicted"/>
<evidence type="ECO:0000313" key="2">
    <source>
        <dbReference type="Proteomes" id="UP000024284"/>
    </source>
</evidence>
<gene>
    <name evidence="1" type="ORF">BV98_002673</name>
</gene>
<name>A0A086P837_SPHHM</name>
<dbReference type="AlphaFoldDB" id="A0A086P837"/>
<dbReference type="EMBL" id="JFZA02000024">
    <property type="protein sequence ID" value="KFG89555.1"/>
    <property type="molecule type" value="Genomic_DNA"/>
</dbReference>
<accession>A0A086P837</accession>
<dbReference type="OrthoDB" id="7478466at2"/>
<keyword evidence="2" id="KW-1185">Reference proteome</keyword>
<sequence length="94" mass="10324">MNDHPIPDEERAQRQRAIDFARISTELSGGSLSRDMEALNVRFVSGELSMSDYIAAVRDHADTLPPAGPPVQEYFTSFDELEAARRADDGKGAS</sequence>
<dbReference type="InterPro" id="IPR043038">
    <property type="entry name" value="VbhA_sf"/>
</dbReference>
<dbReference type="Proteomes" id="UP000024284">
    <property type="component" value="Unassembled WGS sequence"/>
</dbReference>
<dbReference type="InterPro" id="IPR033788">
    <property type="entry name" value="VbhA-like"/>
</dbReference>
<dbReference type="RefSeq" id="WP_037466934.1">
    <property type="nucleotide sequence ID" value="NZ_BCZD01000033.1"/>
</dbReference>
<protein>
    <recommendedName>
        <fullName evidence="3">Antitoxin VbhA domain-containing protein</fullName>
    </recommendedName>
</protein>
<dbReference type="PATRIC" id="fig|1219045.3.peg.2707"/>
<dbReference type="CDD" id="cd11586">
    <property type="entry name" value="VbhA_like"/>
    <property type="match status" value="1"/>
</dbReference>
<dbReference type="STRING" id="76947.GCA_002080435_04245"/>
<organism evidence="1 2">
    <name type="scientific">Sphingobium herbicidovorans (strain ATCC 700291 / DSM 11019 / CCUG 56400 / KCTC 2939 / LMG 18315 / NBRC 16415 / MH)</name>
    <name type="common">Sphingomonas herbicidovorans</name>
    <dbReference type="NCBI Taxonomy" id="1219045"/>
    <lineage>
        <taxon>Bacteria</taxon>
        <taxon>Pseudomonadati</taxon>
        <taxon>Pseudomonadota</taxon>
        <taxon>Alphaproteobacteria</taxon>
        <taxon>Sphingomonadales</taxon>
        <taxon>Sphingomonadaceae</taxon>
        <taxon>Sphingobium</taxon>
    </lineage>
</organism>
<dbReference type="Gene3D" id="1.10.8.1050">
    <property type="entry name" value="Antitoxin VbhA-like"/>
    <property type="match status" value="1"/>
</dbReference>
<reference evidence="1" key="1">
    <citation type="submission" date="2014-08" db="EMBL/GenBank/DDBJ databases">
        <title>Draft genome sequences of Sphingobium herbicidovorans.</title>
        <authorList>
            <person name="Gan H.M."/>
            <person name="Gan H.Y."/>
            <person name="Savka M.A."/>
        </authorList>
    </citation>
    <scope>NUCLEOTIDE SEQUENCE [LARGE SCALE GENOMIC DNA]</scope>
    <source>
        <strain evidence="1">NBRC 16415</strain>
    </source>
</reference>
<comment type="caution">
    <text evidence="1">The sequence shown here is derived from an EMBL/GenBank/DDBJ whole genome shotgun (WGS) entry which is preliminary data.</text>
</comment>
<evidence type="ECO:0008006" key="3">
    <source>
        <dbReference type="Google" id="ProtNLM"/>
    </source>
</evidence>